<comment type="caution">
    <text evidence="1">The sequence shown here is derived from an EMBL/GenBank/DDBJ whole genome shotgun (WGS) entry which is preliminary data.</text>
</comment>
<gene>
    <name evidence="1" type="ORF">LCGC14_1744020</name>
</gene>
<proteinExistence type="predicted"/>
<accession>A0A0F9K5G6</accession>
<reference evidence="1" key="1">
    <citation type="journal article" date="2015" name="Nature">
        <title>Complex archaea that bridge the gap between prokaryotes and eukaryotes.</title>
        <authorList>
            <person name="Spang A."/>
            <person name="Saw J.H."/>
            <person name="Jorgensen S.L."/>
            <person name="Zaremba-Niedzwiedzka K."/>
            <person name="Martijn J."/>
            <person name="Lind A.E."/>
            <person name="van Eijk R."/>
            <person name="Schleper C."/>
            <person name="Guy L."/>
            <person name="Ettema T.J."/>
        </authorList>
    </citation>
    <scope>NUCLEOTIDE SEQUENCE</scope>
</reference>
<evidence type="ECO:0000313" key="1">
    <source>
        <dbReference type="EMBL" id="KKM06438.1"/>
    </source>
</evidence>
<protein>
    <submittedName>
        <fullName evidence="1">Uncharacterized protein</fullName>
    </submittedName>
</protein>
<sequence length="69" mass="8091">MTTCIIAGSYAEYMDFLGEHHYSPREYRYISEKHQLWGMRGSKVELVGRSWLRNDLIKEALNQGLLKSL</sequence>
<dbReference type="AlphaFoldDB" id="A0A0F9K5G6"/>
<name>A0A0F9K5G6_9ZZZZ</name>
<organism evidence="1">
    <name type="scientific">marine sediment metagenome</name>
    <dbReference type="NCBI Taxonomy" id="412755"/>
    <lineage>
        <taxon>unclassified sequences</taxon>
        <taxon>metagenomes</taxon>
        <taxon>ecological metagenomes</taxon>
    </lineage>
</organism>
<dbReference type="EMBL" id="LAZR01015994">
    <property type="protein sequence ID" value="KKM06438.1"/>
    <property type="molecule type" value="Genomic_DNA"/>
</dbReference>